<reference evidence="1" key="1">
    <citation type="journal article" date="2019" name="BMC Genomics">
        <title>A new reference genome for Sorghum bicolor reveals high levels of sequence similarity between sweet and grain genotypes: implications for the genetics of sugar metabolism.</title>
        <authorList>
            <person name="Cooper E.A."/>
            <person name="Brenton Z.W."/>
            <person name="Flinn B.S."/>
            <person name="Jenkins J."/>
            <person name="Shu S."/>
            <person name="Flowers D."/>
            <person name="Luo F."/>
            <person name="Wang Y."/>
            <person name="Xia P."/>
            <person name="Barry K."/>
            <person name="Daum C."/>
            <person name="Lipzen A."/>
            <person name="Yoshinaga Y."/>
            <person name="Schmutz J."/>
            <person name="Saski C."/>
            <person name="Vermerris W."/>
            <person name="Kresovich S."/>
        </authorList>
    </citation>
    <scope>NUCLEOTIDE SEQUENCE</scope>
</reference>
<organism evidence="1 2">
    <name type="scientific">Sorghum bicolor</name>
    <name type="common">Sorghum</name>
    <name type="synonym">Sorghum vulgare</name>
    <dbReference type="NCBI Taxonomy" id="4558"/>
    <lineage>
        <taxon>Eukaryota</taxon>
        <taxon>Viridiplantae</taxon>
        <taxon>Streptophyta</taxon>
        <taxon>Embryophyta</taxon>
        <taxon>Tracheophyta</taxon>
        <taxon>Spermatophyta</taxon>
        <taxon>Magnoliopsida</taxon>
        <taxon>Liliopsida</taxon>
        <taxon>Poales</taxon>
        <taxon>Poaceae</taxon>
        <taxon>PACMAD clade</taxon>
        <taxon>Panicoideae</taxon>
        <taxon>Andropogonodae</taxon>
        <taxon>Andropogoneae</taxon>
        <taxon>Sorghinae</taxon>
        <taxon>Sorghum</taxon>
    </lineage>
</organism>
<evidence type="ECO:0000313" key="1">
    <source>
        <dbReference type="EMBL" id="KAG0513820.1"/>
    </source>
</evidence>
<evidence type="ECO:0000313" key="2">
    <source>
        <dbReference type="Proteomes" id="UP000807115"/>
    </source>
</evidence>
<sequence>MQRNRSGQLLLEKEVALNIVVCTALVAARAWQCTTRGWRYHCPIFLEGGQNGIGHRAANKSNTFITKIYFITMTKASSLSILQGSSSVVVVSLEWEIELSRAKLGVSRVVFLRVCDLELVHVKSKAGSESCAVFRSGGEAVSSIFPGYCRRWRCRVCNNMSSREVTSRSRAAAVPVKFGFRFVHANRRQCFYCHM</sequence>
<protein>
    <submittedName>
        <fullName evidence="1">Uncharacterized protein</fullName>
    </submittedName>
</protein>
<dbReference type="Proteomes" id="UP000807115">
    <property type="component" value="Chromosome 10"/>
</dbReference>
<gene>
    <name evidence="1" type="ORF">BDA96_10G136100</name>
</gene>
<dbReference type="AlphaFoldDB" id="A0A921U0W4"/>
<name>A0A921U0W4_SORBI</name>
<dbReference type="EMBL" id="CM027689">
    <property type="protein sequence ID" value="KAG0513820.1"/>
    <property type="molecule type" value="Genomic_DNA"/>
</dbReference>
<reference evidence="1" key="2">
    <citation type="submission" date="2020-10" db="EMBL/GenBank/DDBJ databases">
        <authorList>
            <person name="Cooper E.A."/>
            <person name="Brenton Z.W."/>
            <person name="Flinn B.S."/>
            <person name="Jenkins J."/>
            <person name="Shu S."/>
            <person name="Flowers D."/>
            <person name="Luo F."/>
            <person name="Wang Y."/>
            <person name="Xia P."/>
            <person name="Barry K."/>
            <person name="Daum C."/>
            <person name="Lipzen A."/>
            <person name="Yoshinaga Y."/>
            <person name="Schmutz J."/>
            <person name="Saski C."/>
            <person name="Vermerris W."/>
            <person name="Kresovich S."/>
        </authorList>
    </citation>
    <scope>NUCLEOTIDE SEQUENCE</scope>
</reference>
<comment type="caution">
    <text evidence="1">The sequence shown here is derived from an EMBL/GenBank/DDBJ whole genome shotgun (WGS) entry which is preliminary data.</text>
</comment>
<accession>A0A921U0W4</accession>
<proteinExistence type="predicted"/>